<name>A0ABD6XV15_ENTAG</name>
<gene>
    <name evidence="1" type="ORF">C7430_101535</name>
</gene>
<reference evidence="1 2" key="1">
    <citation type="submission" date="2018-05" db="EMBL/GenBank/DDBJ databases">
        <title>Genomic Encyclopedia of Type Strains, Phase IV (KMG-V): Genome sequencing to study the core and pangenomes of soil and plant-associated prokaryotes.</title>
        <authorList>
            <person name="Whitman W."/>
        </authorList>
    </citation>
    <scope>NUCLEOTIDE SEQUENCE [LARGE SCALE GENOMIC DNA]</scope>
    <source>
        <strain evidence="1 2">PNG 92-11</strain>
    </source>
</reference>
<proteinExistence type="predicted"/>
<dbReference type="AlphaFoldDB" id="A0ABD6XV15"/>
<evidence type="ECO:0000313" key="1">
    <source>
        <dbReference type="EMBL" id="PWJ82968.1"/>
    </source>
</evidence>
<comment type="caution">
    <text evidence="1">The sequence shown here is derived from an EMBL/GenBank/DDBJ whole genome shotgun (WGS) entry which is preliminary data.</text>
</comment>
<dbReference type="RefSeq" id="WP_227028299.1">
    <property type="nucleotide sequence ID" value="NZ_CP134744.1"/>
</dbReference>
<organism evidence="1 2">
    <name type="scientific">Enterobacter agglomerans</name>
    <name type="common">Erwinia herbicola</name>
    <name type="synonym">Pantoea agglomerans</name>
    <dbReference type="NCBI Taxonomy" id="549"/>
    <lineage>
        <taxon>Bacteria</taxon>
        <taxon>Pseudomonadati</taxon>
        <taxon>Pseudomonadota</taxon>
        <taxon>Gammaproteobacteria</taxon>
        <taxon>Enterobacterales</taxon>
        <taxon>Erwiniaceae</taxon>
        <taxon>Pantoea</taxon>
        <taxon>Pantoea agglomerans group</taxon>
    </lineage>
</organism>
<accession>A0ABD6XV15</accession>
<evidence type="ECO:0000313" key="2">
    <source>
        <dbReference type="Proteomes" id="UP000245996"/>
    </source>
</evidence>
<dbReference type="Proteomes" id="UP000245996">
    <property type="component" value="Unassembled WGS sequence"/>
</dbReference>
<sequence>MGFRLPAMDYKERRLDLNEILMTHRNNMMLIETPDGFVLVGRSLKPARAGCK</sequence>
<protein>
    <submittedName>
        <fullName evidence="1">Uncharacterized protein</fullName>
    </submittedName>
</protein>
<dbReference type="EMBL" id="QGHE01000001">
    <property type="protein sequence ID" value="PWJ82968.1"/>
    <property type="molecule type" value="Genomic_DNA"/>
</dbReference>